<dbReference type="Gene3D" id="1.10.472.10">
    <property type="entry name" value="Cyclin-like"/>
    <property type="match status" value="2"/>
</dbReference>
<reference evidence="4 5" key="1">
    <citation type="journal article" date="2008" name="Nature">
        <title>The Phaeodactylum genome reveals the evolutionary history of diatom genomes.</title>
        <authorList>
            <person name="Bowler C."/>
            <person name="Allen A.E."/>
            <person name="Badger J.H."/>
            <person name="Grimwood J."/>
            <person name="Jabbari K."/>
            <person name="Kuo A."/>
            <person name="Maheswari U."/>
            <person name="Martens C."/>
            <person name="Maumus F."/>
            <person name="Otillar R.P."/>
            <person name="Rayko E."/>
            <person name="Salamov A."/>
            <person name="Vandepoele K."/>
            <person name="Beszteri B."/>
            <person name="Gruber A."/>
            <person name="Heijde M."/>
            <person name="Katinka M."/>
            <person name="Mock T."/>
            <person name="Valentin K."/>
            <person name="Verret F."/>
            <person name="Berges J.A."/>
            <person name="Brownlee C."/>
            <person name="Cadoret J.P."/>
            <person name="Chiovitti A."/>
            <person name="Choi C.J."/>
            <person name="Coesel S."/>
            <person name="De Martino A."/>
            <person name="Detter J.C."/>
            <person name="Durkin C."/>
            <person name="Falciatore A."/>
            <person name="Fournet J."/>
            <person name="Haruta M."/>
            <person name="Huysman M.J."/>
            <person name="Jenkins B.D."/>
            <person name="Jiroutova K."/>
            <person name="Jorgensen R.E."/>
            <person name="Joubert Y."/>
            <person name="Kaplan A."/>
            <person name="Kroger N."/>
            <person name="Kroth P.G."/>
            <person name="La Roche J."/>
            <person name="Lindquist E."/>
            <person name="Lommer M."/>
            <person name="Martin-Jezequel V."/>
            <person name="Lopez P.J."/>
            <person name="Lucas S."/>
            <person name="Mangogna M."/>
            <person name="McGinnis K."/>
            <person name="Medlin L.K."/>
            <person name="Montsant A."/>
            <person name="Oudot-Le Secq M.P."/>
            <person name="Napoli C."/>
            <person name="Obornik M."/>
            <person name="Parker M.S."/>
            <person name="Petit J.L."/>
            <person name="Porcel B.M."/>
            <person name="Poulsen N."/>
            <person name="Robison M."/>
            <person name="Rychlewski L."/>
            <person name="Rynearson T.A."/>
            <person name="Schmutz J."/>
            <person name="Shapiro H."/>
            <person name="Siaut M."/>
            <person name="Stanley M."/>
            <person name="Sussman M.R."/>
            <person name="Taylor A.R."/>
            <person name="Vardi A."/>
            <person name="von Dassow P."/>
            <person name="Vyverman W."/>
            <person name="Willis A."/>
            <person name="Wyrwicz L.S."/>
            <person name="Rokhsar D.S."/>
            <person name="Weissenbach J."/>
            <person name="Armbrust E.V."/>
            <person name="Green B.R."/>
            <person name="Van de Peer Y."/>
            <person name="Grigoriev I.V."/>
        </authorList>
    </citation>
    <scope>NUCLEOTIDE SEQUENCE [LARGE SCALE GENOMIC DNA]</scope>
    <source>
        <strain evidence="4 5">CCAP 1055/1</strain>
    </source>
</reference>
<dbReference type="Proteomes" id="UP000000759">
    <property type="component" value="Chromosome 28"/>
</dbReference>
<dbReference type="PaxDb" id="2850-Phatr50251"/>
<sequence length="344" mass="39429">MMQIWEDELLEVDQLVQQKQRPARKVPLEQNCALRRLLEVQAIILEQEDHIVFRKANTGRCTPNFAWREIVAQWCYDVADHLAEKRSVVYVAMNIVDRYCVWKDMNEEMSEGTYKLISMTAMFLAVRLSGSRELRLQEISSMSRGSIKIQDIISMGTCMIKHLSWDHQMVTPLDFVHTALESFPDAISTGRKQILLDSVRYLTELSVCDVHLSQCPPSELALAALLNSIQSQYCDELMAFARCLAADMTTEAADIPDMCRRLRDVYRESAENCRSNDTPHVVLDEDDHLDLRVQASCLPLGIVRSISDEDILESQPCKRRQNIAPAFRQVTRCKRAKFDLTTLA</sequence>
<dbReference type="InParanoid" id="B7GDG4"/>
<dbReference type="PANTHER" id="PTHR10177">
    <property type="entry name" value="CYCLINS"/>
    <property type="match status" value="1"/>
</dbReference>
<organism evidence="4 5">
    <name type="scientific">Phaeodactylum tricornutum (strain CCAP 1055/1)</name>
    <dbReference type="NCBI Taxonomy" id="556484"/>
    <lineage>
        <taxon>Eukaryota</taxon>
        <taxon>Sar</taxon>
        <taxon>Stramenopiles</taxon>
        <taxon>Ochrophyta</taxon>
        <taxon>Bacillariophyta</taxon>
        <taxon>Bacillariophyceae</taxon>
        <taxon>Bacillariophycidae</taxon>
        <taxon>Naviculales</taxon>
        <taxon>Phaeodactylaceae</taxon>
        <taxon>Phaeodactylum</taxon>
    </lineage>
</organism>
<gene>
    <name evidence="4" type="primary">dsCYC10</name>
    <name evidence="4" type="ORF">PHATRDRAFT_50251</name>
</gene>
<protein>
    <submittedName>
        <fullName evidence="4">Uncharacterized protein</fullName>
    </submittedName>
</protein>
<name>B7GDG4_PHATC</name>
<dbReference type="InterPro" id="IPR039361">
    <property type="entry name" value="Cyclin"/>
</dbReference>
<keyword evidence="1" id="KW-0195">Cyclin</keyword>
<dbReference type="RefSeq" id="XP_002185126.1">
    <property type="nucleotide sequence ID" value="XM_002185090.1"/>
</dbReference>
<dbReference type="GeneID" id="7199103"/>
<dbReference type="Pfam" id="PF00134">
    <property type="entry name" value="Cyclin_N"/>
    <property type="match status" value="1"/>
</dbReference>
<accession>B7GDG4</accession>
<evidence type="ECO:0000259" key="3">
    <source>
        <dbReference type="Pfam" id="PF02984"/>
    </source>
</evidence>
<evidence type="ECO:0000313" key="4">
    <source>
        <dbReference type="EMBL" id="EEC43258.1"/>
    </source>
</evidence>
<keyword evidence="5" id="KW-1185">Reference proteome</keyword>
<proteinExistence type="predicted"/>
<dbReference type="STRING" id="556484.B7GDG4"/>
<dbReference type="Pfam" id="PF02984">
    <property type="entry name" value="Cyclin_C"/>
    <property type="match status" value="1"/>
</dbReference>
<dbReference type="KEGG" id="pti:PHATRDRAFT_50251"/>
<feature type="domain" description="Cyclin C-terminal" evidence="3">
    <location>
        <begin position="170"/>
        <end position="266"/>
    </location>
</feature>
<dbReference type="AlphaFoldDB" id="B7GDG4"/>
<dbReference type="InterPro" id="IPR006671">
    <property type="entry name" value="Cyclin_N"/>
</dbReference>
<dbReference type="OrthoDB" id="48637at2759"/>
<evidence type="ECO:0000256" key="1">
    <source>
        <dbReference type="ARBA" id="ARBA00023127"/>
    </source>
</evidence>
<dbReference type="HOGENOM" id="CLU_807682_0_0_1"/>
<reference evidence="5" key="2">
    <citation type="submission" date="2008-08" db="EMBL/GenBank/DDBJ databases">
        <authorList>
            <consortium name="Diatom Consortium"/>
            <person name="Grigoriev I."/>
            <person name="Grimwood J."/>
            <person name="Kuo A."/>
            <person name="Otillar R.P."/>
            <person name="Salamov A."/>
            <person name="Detter J.C."/>
            <person name="Lindquist E."/>
            <person name="Shapiro H."/>
            <person name="Lucas S."/>
            <person name="Glavina del Rio T."/>
            <person name="Pitluck S."/>
            <person name="Rokhsar D."/>
            <person name="Bowler C."/>
        </authorList>
    </citation>
    <scope>GENOME REANNOTATION</scope>
    <source>
        <strain evidence="5">CCAP 1055/1</strain>
    </source>
</reference>
<dbReference type="InterPro" id="IPR004367">
    <property type="entry name" value="Cyclin_C-dom"/>
</dbReference>
<evidence type="ECO:0000313" key="5">
    <source>
        <dbReference type="Proteomes" id="UP000000759"/>
    </source>
</evidence>
<dbReference type="SUPFAM" id="SSF47954">
    <property type="entry name" value="Cyclin-like"/>
    <property type="match status" value="1"/>
</dbReference>
<dbReference type="EMBL" id="CM000630">
    <property type="protein sequence ID" value="EEC43258.1"/>
    <property type="molecule type" value="Genomic_DNA"/>
</dbReference>
<evidence type="ECO:0000259" key="2">
    <source>
        <dbReference type="Pfam" id="PF00134"/>
    </source>
</evidence>
<dbReference type="InterPro" id="IPR036915">
    <property type="entry name" value="Cyclin-like_sf"/>
</dbReference>
<feature type="domain" description="Cyclin N-terminal" evidence="2">
    <location>
        <begin position="64"/>
        <end position="166"/>
    </location>
</feature>